<dbReference type="InterPro" id="IPR025948">
    <property type="entry name" value="HTH-like_dom"/>
</dbReference>
<feature type="domain" description="Integrase catalytic" evidence="2">
    <location>
        <begin position="151"/>
        <end position="329"/>
    </location>
</feature>
<dbReference type="GO" id="GO:0003676">
    <property type="term" value="F:nucleic acid binding"/>
    <property type="evidence" value="ECO:0007669"/>
    <property type="project" value="InterPro"/>
</dbReference>
<name>A0AAI9K218_9FIRM</name>
<dbReference type="Gene3D" id="3.30.420.10">
    <property type="entry name" value="Ribonuclease H-like superfamily/Ribonuclease H"/>
    <property type="match status" value="1"/>
</dbReference>
<comment type="function">
    <text evidence="1">Involved in the transposition of the insertion sequence.</text>
</comment>
<dbReference type="SUPFAM" id="SSF53098">
    <property type="entry name" value="Ribonuclease H-like"/>
    <property type="match status" value="1"/>
</dbReference>
<dbReference type="Pfam" id="PF00665">
    <property type="entry name" value="rve"/>
    <property type="match status" value="1"/>
</dbReference>
<dbReference type="AlphaFoldDB" id="A0AAI9K218"/>
<evidence type="ECO:0000313" key="3">
    <source>
        <dbReference type="EMBL" id="GFO92997.1"/>
    </source>
</evidence>
<evidence type="ECO:0000256" key="1">
    <source>
        <dbReference type="ARBA" id="ARBA00002286"/>
    </source>
</evidence>
<dbReference type="EMBL" id="BLYL01000001">
    <property type="protein sequence ID" value="GFO92997.1"/>
    <property type="molecule type" value="Genomic_DNA"/>
</dbReference>
<comment type="caution">
    <text evidence="3">The sequence shown here is derived from an EMBL/GenBank/DDBJ whole genome shotgun (WGS) entry which is preliminary data.</text>
</comment>
<gene>
    <name evidence="3" type="ORF">COEU31_00430</name>
</gene>
<dbReference type="PANTHER" id="PTHR46889:SF5">
    <property type="entry name" value="INTEGRASE PROTEIN"/>
    <property type="match status" value="1"/>
</dbReference>
<dbReference type="PANTHER" id="PTHR46889">
    <property type="entry name" value="TRANSPOSASE INSF FOR INSERTION SEQUENCE IS3B-RELATED"/>
    <property type="match status" value="1"/>
</dbReference>
<reference evidence="3" key="1">
    <citation type="submission" date="2020-06" db="EMBL/GenBank/DDBJ databases">
        <title>Characterization of fructooligosaccharide metabolism and fructooligosaccharide-degrading enzymes in human commensal butyrate producers.</title>
        <authorList>
            <person name="Tanno H."/>
            <person name="Fujii T."/>
            <person name="Hirano K."/>
            <person name="Maeno S."/>
            <person name="Tonozuka T."/>
            <person name="Sakamoto M."/>
            <person name="Ohkuma M."/>
            <person name="Tochio T."/>
            <person name="Endo A."/>
        </authorList>
    </citation>
    <scope>NUCLEOTIDE SEQUENCE</scope>
    <source>
        <strain evidence="3">JCM 31265</strain>
    </source>
</reference>
<accession>A0AAI9K218</accession>
<dbReference type="NCBIfam" id="NF033516">
    <property type="entry name" value="transpos_IS3"/>
    <property type="match status" value="1"/>
</dbReference>
<protein>
    <submittedName>
        <fullName evidence="3">Transposase</fullName>
    </submittedName>
</protein>
<evidence type="ECO:0000313" key="4">
    <source>
        <dbReference type="Proteomes" id="UP000660047"/>
    </source>
</evidence>
<dbReference type="PROSITE" id="PS50994">
    <property type="entry name" value="INTEGRASE"/>
    <property type="match status" value="1"/>
</dbReference>
<dbReference type="InterPro" id="IPR050900">
    <property type="entry name" value="Transposase_IS3/IS150/IS904"/>
</dbReference>
<evidence type="ECO:0000259" key="2">
    <source>
        <dbReference type="PROSITE" id="PS50994"/>
    </source>
</evidence>
<dbReference type="Pfam" id="PF13276">
    <property type="entry name" value="HTH_21"/>
    <property type="match status" value="1"/>
</dbReference>
<dbReference type="GO" id="GO:0015074">
    <property type="term" value="P:DNA integration"/>
    <property type="evidence" value="ECO:0007669"/>
    <property type="project" value="InterPro"/>
</dbReference>
<proteinExistence type="predicted"/>
<dbReference type="InterPro" id="IPR036397">
    <property type="entry name" value="RNaseH_sf"/>
</dbReference>
<dbReference type="InterPro" id="IPR012337">
    <property type="entry name" value="RNaseH-like_sf"/>
</dbReference>
<dbReference type="InterPro" id="IPR048020">
    <property type="entry name" value="Transpos_IS3"/>
</dbReference>
<dbReference type="Proteomes" id="UP000660047">
    <property type="component" value="Unassembled WGS sequence"/>
</dbReference>
<organism evidence="3 4">
    <name type="scientific">Coprococcus eutactus</name>
    <dbReference type="NCBI Taxonomy" id="33043"/>
    <lineage>
        <taxon>Bacteria</taxon>
        <taxon>Bacillati</taxon>
        <taxon>Bacillota</taxon>
        <taxon>Clostridia</taxon>
        <taxon>Lachnospirales</taxon>
        <taxon>Lachnospiraceae</taxon>
        <taxon>Coprococcus</taxon>
    </lineage>
</organism>
<dbReference type="RefSeq" id="WP_055222530.1">
    <property type="nucleotide sequence ID" value="NZ_BLYL01000001.1"/>
</dbReference>
<dbReference type="InterPro" id="IPR001584">
    <property type="entry name" value="Integrase_cat-core"/>
</dbReference>
<sequence length="329" mass="38389">MSKAKRKDPYLSGLLQKLAETDKKISFTRLRSEDLDGESRKAIYEFIEKYSGRFGVRWLLNEFGLSPSVYYNYLHSKRDGCKAQKDQILDEIRSIYEEHNGTDGYRKMHYYLLQRGYNISLETTRKYMNQELGLCSVVGARHPPYEKRMPFHICPDILKGNFKAGRVNEKWSIDFTFIALENGSIRFNCAIMDLYDRSIVASLCGTEMTSKLAIKTLKKALSTDEGIDPRRLILHSDQGNEFTSEEFTTYCLERGIRQSMSPPGHPYSNAPMERYFSTLKSELINRKSYGNERNLYDAVDDFVENYYNTTRPHTYNNNKPPYEVRYKQA</sequence>